<protein>
    <submittedName>
        <fullName evidence="2">Uncharacterized protein</fullName>
    </submittedName>
</protein>
<feature type="compositionally biased region" description="Basic and acidic residues" evidence="1">
    <location>
        <begin position="74"/>
        <end position="83"/>
    </location>
</feature>
<evidence type="ECO:0000256" key="1">
    <source>
        <dbReference type="SAM" id="MobiDB-lite"/>
    </source>
</evidence>
<sequence length="132" mass="14306">MGGTGATPLRSPGRRVRRRRNGVDTECSPPAWGSRGHANEMPFQPSAVANGRSALPISGRSGLVLVVNALFIPNRDESPHGEEQDGDVDGEEVRDHWRGPSRAAVADLLLLRRHDAGRLARGQVLRHEPGPR</sequence>
<keyword evidence="3" id="KW-1185">Reference proteome</keyword>
<reference evidence="2" key="1">
    <citation type="submission" date="2022-07" db="EMBL/GenBank/DDBJ databases">
        <title>Complete Genome Sequence of the Radioresistant Bacterium Deinococcus aetherius ST0316, Isolated from the Air Dust collected in Lower Stratosphere above Japan.</title>
        <authorList>
            <person name="Satoh K."/>
            <person name="Hagiwara K."/>
            <person name="Katsumata K."/>
            <person name="Kubo A."/>
            <person name="Yokobori S."/>
            <person name="Yamagishi A."/>
            <person name="Oono Y."/>
            <person name="Narumi I."/>
        </authorList>
    </citation>
    <scope>NUCLEOTIDE SEQUENCE</scope>
    <source>
        <strain evidence="2">ST0316</strain>
        <plasmid evidence="2">pDAETH-2</plasmid>
    </source>
</reference>
<dbReference type="EMBL" id="AP026562">
    <property type="protein sequence ID" value="BDP44159.1"/>
    <property type="molecule type" value="Genomic_DNA"/>
</dbReference>
<feature type="region of interest" description="Disordered" evidence="1">
    <location>
        <begin position="1"/>
        <end position="45"/>
    </location>
</feature>
<evidence type="ECO:0000313" key="2">
    <source>
        <dbReference type="EMBL" id="BDP44159.1"/>
    </source>
</evidence>
<evidence type="ECO:0000313" key="3">
    <source>
        <dbReference type="Proteomes" id="UP001064971"/>
    </source>
</evidence>
<geneLocation type="plasmid" evidence="2 3">
    <name>pDAETH-2</name>
</geneLocation>
<feature type="region of interest" description="Disordered" evidence="1">
    <location>
        <begin position="73"/>
        <end position="99"/>
    </location>
</feature>
<proteinExistence type="predicted"/>
<accession>A0ABN6RQH9</accession>
<keyword evidence="2" id="KW-0614">Plasmid</keyword>
<gene>
    <name evidence="2" type="ORF">DAETH_41280</name>
</gene>
<name>A0ABN6RQH9_9DEIO</name>
<organism evidence="2 3">
    <name type="scientific">Deinococcus aetherius</name>
    <dbReference type="NCBI Taxonomy" id="200252"/>
    <lineage>
        <taxon>Bacteria</taxon>
        <taxon>Thermotogati</taxon>
        <taxon>Deinococcota</taxon>
        <taxon>Deinococci</taxon>
        <taxon>Deinococcales</taxon>
        <taxon>Deinococcaceae</taxon>
        <taxon>Deinococcus</taxon>
    </lineage>
</organism>
<dbReference type="Proteomes" id="UP001064971">
    <property type="component" value="Plasmid pDAETH-2"/>
</dbReference>